<name>A0A401G2Y5_9BACT</name>
<organism evidence="1 2">
    <name type="scientific">Desulfonema ishimotonii</name>
    <dbReference type="NCBI Taxonomy" id="45657"/>
    <lineage>
        <taxon>Bacteria</taxon>
        <taxon>Pseudomonadati</taxon>
        <taxon>Thermodesulfobacteriota</taxon>
        <taxon>Desulfobacteria</taxon>
        <taxon>Desulfobacterales</taxon>
        <taxon>Desulfococcaceae</taxon>
        <taxon>Desulfonema</taxon>
    </lineage>
</organism>
<proteinExistence type="predicted"/>
<gene>
    <name evidence="1" type="ORF">DENIS_4607</name>
</gene>
<accession>A0A401G2Y5</accession>
<dbReference type="AlphaFoldDB" id="A0A401G2Y5"/>
<reference evidence="2" key="1">
    <citation type="submission" date="2017-11" db="EMBL/GenBank/DDBJ databases">
        <authorList>
            <person name="Watanabe M."/>
            <person name="Kojima H."/>
        </authorList>
    </citation>
    <scope>NUCLEOTIDE SEQUENCE [LARGE SCALE GENOMIC DNA]</scope>
    <source>
        <strain evidence="2">Tokyo 01</strain>
    </source>
</reference>
<evidence type="ECO:0000313" key="2">
    <source>
        <dbReference type="Proteomes" id="UP000288096"/>
    </source>
</evidence>
<comment type="caution">
    <text evidence="1">The sequence shown here is derived from an EMBL/GenBank/DDBJ whole genome shotgun (WGS) entry which is preliminary data.</text>
</comment>
<dbReference type="EMBL" id="BEXT01000001">
    <property type="protein sequence ID" value="GBC63609.1"/>
    <property type="molecule type" value="Genomic_DNA"/>
</dbReference>
<dbReference type="Proteomes" id="UP000288096">
    <property type="component" value="Unassembled WGS sequence"/>
</dbReference>
<keyword evidence="2" id="KW-1185">Reference proteome</keyword>
<sequence length="92" mass="10917">MINLTDQNPMIRQIHEFQKTALNSSINTMEIFQARMEKMMDMFWEQTVWTSERMGDAMTDWTKNYQEGCETLKKTFGDSFDPFGCGQERTKE</sequence>
<protein>
    <submittedName>
        <fullName evidence="1">Uncharacterized protein</fullName>
    </submittedName>
</protein>
<evidence type="ECO:0000313" key="1">
    <source>
        <dbReference type="EMBL" id="GBC63609.1"/>
    </source>
</evidence>
<reference evidence="2" key="2">
    <citation type="submission" date="2019-01" db="EMBL/GenBank/DDBJ databases">
        <title>Genome sequence of Desulfonema ishimotonii strain Tokyo 01.</title>
        <authorList>
            <person name="Fukui M."/>
        </authorList>
    </citation>
    <scope>NUCLEOTIDE SEQUENCE [LARGE SCALE GENOMIC DNA]</scope>
    <source>
        <strain evidence="2">Tokyo 01</strain>
    </source>
</reference>